<dbReference type="PANTHER" id="PTHR46708">
    <property type="entry name" value="TENASCIN"/>
    <property type="match status" value="1"/>
</dbReference>
<reference evidence="6 7" key="1">
    <citation type="submission" date="2021-06" db="EMBL/GenBank/DDBJ databases">
        <authorList>
            <person name="Palmer J.M."/>
        </authorList>
    </citation>
    <scope>NUCLEOTIDE SEQUENCE [LARGE SCALE GENOMIC DNA]</scope>
    <source>
        <strain evidence="6 7">CL_MEX2019</strain>
        <tissue evidence="6">Muscle</tissue>
    </source>
</reference>
<dbReference type="SMART" id="SM00060">
    <property type="entry name" value="FN3"/>
    <property type="match status" value="5"/>
</dbReference>
<name>A0ABU7DDR3_9TELE</name>
<dbReference type="PROSITE" id="PS50041">
    <property type="entry name" value="C_TYPE_LECTIN_2"/>
    <property type="match status" value="1"/>
</dbReference>
<feature type="chain" id="PRO_5047023963" evidence="3">
    <location>
        <begin position="23"/>
        <end position="767"/>
    </location>
</feature>
<evidence type="ECO:0000256" key="1">
    <source>
        <dbReference type="ARBA" id="ARBA00022737"/>
    </source>
</evidence>
<feature type="domain" description="Fibronectin type-III" evidence="5">
    <location>
        <begin position="466"/>
        <end position="569"/>
    </location>
</feature>
<dbReference type="PROSITE" id="PS50853">
    <property type="entry name" value="FN3"/>
    <property type="match status" value="1"/>
</dbReference>
<dbReference type="Pfam" id="PF00041">
    <property type="entry name" value="fn3"/>
    <property type="match status" value="2"/>
</dbReference>
<dbReference type="InterPro" id="IPR036116">
    <property type="entry name" value="FN3_sf"/>
</dbReference>
<dbReference type="InterPro" id="IPR016186">
    <property type="entry name" value="C-type_lectin-like/link_sf"/>
</dbReference>
<dbReference type="InterPro" id="IPR001304">
    <property type="entry name" value="C-type_lectin-like"/>
</dbReference>
<dbReference type="SUPFAM" id="SSF56436">
    <property type="entry name" value="C-type lectin-like"/>
    <property type="match status" value="1"/>
</dbReference>
<dbReference type="SMART" id="SM00034">
    <property type="entry name" value="CLECT"/>
    <property type="match status" value="1"/>
</dbReference>
<accession>A0ABU7DDR3</accession>
<feature type="region of interest" description="Disordered" evidence="2">
    <location>
        <begin position="389"/>
        <end position="409"/>
    </location>
</feature>
<dbReference type="Proteomes" id="UP001352852">
    <property type="component" value="Unassembled WGS sequence"/>
</dbReference>
<evidence type="ECO:0000259" key="5">
    <source>
        <dbReference type="PROSITE" id="PS50853"/>
    </source>
</evidence>
<evidence type="ECO:0000259" key="4">
    <source>
        <dbReference type="PROSITE" id="PS50041"/>
    </source>
</evidence>
<dbReference type="Gene3D" id="2.60.40.10">
    <property type="entry name" value="Immunoglobulins"/>
    <property type="match status" value="4"/>
</dbReference>
<dbReference type="Pfam" id="PF00059">
    <property type="entry name" value="Lectin_C"/>
    <property type="match status" value="1"/>
</dbReference>
<sequence>MSAMMQTEHLWLLCSLWQVVLLTCDQRSHPFEVEVGFGSFPSNPEADSYTATCRPAGNPLIFSKRIDRSTCSPDCRIRLHMSEDHRGYSITLRASRNNSVLETKTFHFIPASLSSFNVSSTTTTAHLKWELLHRQQSISHLTLYNMHTQSVTGIYNVSSSGIQSRFTMKNLQPGTRYMVEVMVATFLTQSGITLMQKLRMFLESDQCPRGWLANGRSCYTVRRSGLSWGDAMSSCKHLVGGSHLADMKTLEELLFVSSYLQSDDDLLLLWTGLNDQQEEGHPLWSDGSPYNQTNARMTLLPASQTDCFAFQRNATGPGYFLTPFFCDIPLPFICQYQTPSTPAPFSFKLAQVTDQQVELRWSDLLPLSSSHFSSFEIFLQYRESENALSGHGKEDECKESEEENGRTSQPRFTKTFRVPIFLSSRGVTVAGLSPGSIYFFTLQVSHHSGSSWSLGQTQTAYMRPLPPQNITVGSTTSSQITVHWMLPDTQCAAGWTFSVHCEDVSLRQERVVGNISRVFGTNRKWFYTAMIGGLKSYTRYKIEVFTIAQFGIWSCGQAPLSVRTAVKPPADLDMISVNDSLSVCWIVPPSDPPDAYYVTTQSFNSPTASSLWINDSSFGGLRKDEFICVNLGTFTPGHTYEVAVVAMRGNDRSERSTIIHTTAPMPVQVAVPLSVDTNYTQLYVLPPRVGVIDGVKVCACLGVCNRTCKGLCGNATCDWHSLPAGIYIVTISLIPGSQYQLSVYSTIKGRMGPPFYTHPIRTSKFHH</sequence>
<feature type="signal peptide" evidence="3">
    <location>
        <begin position="1"/>
        <end position="22"/>
    </location>
</feature>
<dbReference type="PANTHER" id="PTHR46708:SF2">
    <property type="entry name" value="FIBRONECTIN TYPE-III DOMAIN-CONTAINING PROTEIN"/>
    <property type="match status" value="1"/>
</dbReference>
<proteinExistence type="predicted"/>
<dbReference type="InterPro" id="IPR050991">
    <property type="entry name" value="ECM_Regulatory_Proteins"/>
</dbReference>
<dbReference type="EMBL" id="JAHUTJ010024815">
    <property type="protein sequence ID" value="MED6273267.1"/>
    <property type="molecule type" value="Genomic_DNA"/>
</dbReference>
<dbReference type="InterPro" id="IPR016187">
    <property type="entry name" value="CTDL_fold"/>
</dbReference>
<comment type="caution">
    <text evidence="6">The sequence shown here is derived from an EMBL/GenBank/DDBJ whole genome shotgun (WGS) entry which is preliminary data.</text>
</comment>
<evidence type="ECO:0000313" key="7">
    <source>
        <dbReference type="Proteomes" id="UP001352852"/>
    </source>
</evidence>
<keyword evidence="7" id="KW-1185">Reference proteome</keyword>
<feature type="domain" description="C-type lectin" evidence="4">
    <location>
        <begin position="214"/>
        <end position="335"/>
    </location>
</feature>
<dbReference type="InterPro" id="IPR003961">
    <property type="entry name" value="FN3_dom"/>
</dbReference>
<evidence type="ECO:0000256" key="3">
    <source>
        <dbReference type="SAM" id="SignalP"/>
    </source>
</evidence>
<dbReference type="Gene3D" id="3.10.100.10">
    <property type="entry name" value="Mannose-Binding Protein A, subunit A"/>
    <property type="match status" value="1"/>
</dbReference>
<keyword evidence="3" id="KW-0732">Signal</keyword>
<organism evidence="6 7">
    <name type="scientific">Characodon lateralis</name>
    <dbReference type="NCBI Taxonomy" id="208331"/>
    <lineage>
        <taxon>Eukaryota</taxon>
        <taxon>Metazoa</taxon>
        <taxon>Chordata</taxon>
        <taxon>Craniata</taxon>
        <taxon>Vertebrata</taxon>
        <taxon>Euteleostomi</taxon>
        <taxon>Actinopterygii</taxon>
        <taxon>Neopterygii</taxon>
        <taxon>Teleostei</taxon>
        <taxon>Neoteleostei</taxon>
        <taxon>Acanthomorphata</taxon>
        <taxon>Ovalentaria</taxon>
        <taxon>Atherinomorphae</taxon>
        <taxon>Cyprinodontiformes</taxon>
        <taxon>Goodeidae</taxon>
        <taxon>Characodon</taxon>
    </lineage>
</organism>
<gene>
    <name evidence="6" type="ORF">CHARACLAT_004740</name>
</gene>
<keyword evidence="1" id="KW-0677">Repeat</keyword>
<dbReference type="CDD" id="cd00063">
    <property type="entry name" value="FN3"/>
    <property type="match status" value="2"/>
</dbReference>
<dbReference type="CDD" id="cd00037">
    <property type="entry name" value="CLECT"/>
    <property type="match status" value="1"/>
</dbReference>
<evidence type="ECO:0000256" key="2">
    <source>
        <dbReference type="SAM" id="MobiDB-lite"/>
    </source>
</evidence>
<dbReference type="SUPFAM" id="SSF49265">
    <property type="entry name" value="Fibronectin type III"/>
    <property type="match status" value="3"/>
</dbReference>
<evidence type="ECO:0000313" key="6">
    <source>
        <dbReference type="EMBL" id="MED6273267.1"/>
    </source>
</evidence>
<dbReference type="InterPro" id="IPR013783">
    <property type="entry name" value="Ig-like_fold"/>
</dbReference>
<protein>
    <submittedName>
        <fullName evidence="6">Uncharacterized protein</fullName>
    </submittedName>
</protein>